<evidence type="ECO:0000256" key="2">
    <source>
        <dbReference type="SAM" id="Phobius"/>
    </source>
</evidence>
<keyword evidence="4" id="KW-1185">Reference proteome</keyword>
<feature type="region of interest" description="Disordered" evidence="1">
    <location>
        <begin position="1"/>
        <end position="21"/>
    </location>
</feature>
<keyword evidence="2" id="KW-0812">Transmembrane</keyword>
<feature type="compositionally biased region" description="Basic residues" evidence="1">
    <location>
        <begin position="1"/>
        <end position="11"/>
    </location>
</feature>
<proteinExistence type="predicted"/>
<dbReference type="AlphaFoldDB" id="A0A7W3QL31"/>
<evidence type="ECO:0000256" key="1">
    <source>
        <dbReference type="SAM" id="MobiDB-lite"/>
    </source>
</evidence>
<evidence type="ECO:0008006" key="5">
    <source>
        <dbReference type="Google" id="ProtNLM"/>
    </source>
</evidence>
<dbReference type="SUPFAM" id="SSF53955">
    <property type="entry name" value="Lysozyme-like"/>
    <property type="match status" value="1"/>
</dbReference>
<feature type="compositionally biased region" description="Basic and acidic residues" evidence="1">
    <location>
        <begin position="98"/>
        <end position="134"/>
    </location>
</feature>
<sequence length="239" mass="26773">MPRSHGTHSRKSPQDPSRARSRRLWRVLTHNVTITAVAVGVLAGGVVLVDLDAVGGDAKPPPGAGDLSTNDMLARLQASDMDPVVAGAVAEAKKRAHEQHEREMRALREKARRDARAAAELKRRQEAERERERLATSNPSSVENQRYGRKMAALRGWDRCWPSLKILWTKESGWNERAENPSSGAYGIPQALPAEKLATAGKDWRTSSPTQIAWGLNYIRARYKDPCGAWAWWQSHHWY</sequence>
<protein>
    <recommendedName>
        <fullName evidence="5">Lytic transglycosylase domain-containing protein</fullName>
    </recommendedName>
</protein>
<name>A0A7W3QL31_ACTNM</name>
<organism evidence="3 4">
    <name type="scientific">Actinomadura namibiensis</name>
    <dbReference type="NCBI Taxonomy" id="182080"/>
    <lineage>
        <taxon>Bacteria</taxon>
        <taxon>Bacillati</taxon>
        <taxon>Actinomycetota</taxon>
        <taxon>Actinomycetes</taxon>
        <taxon>Streptosporangiales</taxon>
        <taxon>Thermomonosporaceae</taxon>
        <taxon>Actinomadura</taxon>
    </lineage>
</organism>
<feature type="transmembrane region" description="Helical" evidence="2">
    <location>
        <begin position="27"/>
        <end position="49"/>
    </location>
</feature>
<keyword evidence="2" id="KW-0472">Membrane</keyword>
<dbReference type="Proteomes" id="UP000572680">
    <property type="component" value="Unassembled WGS sequence"/>
</dbReference>
<evidence type="ECO:0000313" key="4">
    <source>
        <dbReference type="Proteomes" id="UP000572680"/>
    </source>
</evidence>
<feature type="region of interest" description="Disordered" evidence="1">
    <location>
        <begin position="95"/>
        <end position="146"/>
    </location>
</feature>
<reference evidence="3 4" key="1">
    <citation type="submission" date="2020-08" db="EMBL/GenBank/DDBJ databases">
        <title>Genomic Encyclopedia of Type Strains, Phase IV (KMG-IV): sequencing the most valuable type-strain genomes for metagenomic binning, comparative biology and taxonomic classification.</title>
        <authorList>
            <person name="Goeker M."/>
        </authorList>
    </citation>
    <scope>NUCLEOTIDE SEQUENCE [LARGE SCALE GENOMIC DNA]</scope>
    <source>
        <strain evidence="3 4">DSM 44197</strain>
    </source>
</reference>
<accession>A0A7W3QL31</accession>
<dbReference type="RefSeq" id="WP_182843520.1">
    <property type="nucleotide sequence ID" value="NZ_BAAALP010000009.1"/>
</dbReference>
<dbReference type="InterPro" id="IPR023346">
    <property type="entry name" value="Lysozyme-like_dom_sf"/>
</dbReference>
<keyword evidence="2" id="KW-1133">Transmembrane helix</keyword>
<evidence type="ECO:0000313" key="3">
    <source>
        <dbReference type="EMBL" id="MBA8951149.1"/>
    </source>
</evidence>
<dbReference type="EMBL" id="JACJIA010000003">
    <property type="protein sequence ID" value="MBA8951149.1"/>
    <property type="molecule type" value="Genomic_DNA"/>
</dbReference>
<comment type="caution">
    <text evidence="3">The sequence shown here is derived from an EMBL/GenBank/DDBJ whole genome shotgun (WGS) entry which is preliminary data.</text>
</comment>
<gene>
    <name evidence="3" type="ORF">HNR61_002780</name>
</gene>